<dbReference type="GO" id="GO:0016491">
    <property type="term" value="F:oxidoreductase activity"/>
    <property type="evidence" value="ECO:0007669"/>
    <property type="project" value="TreeGrafter"/>
</dbReference>
<keyword evidence="3" id="KW-1185">Reference proteome</keyword>
<proteinExistence type="inferred from homology"/>
<evidence type="ECO:0000256" key="1">
    <source>
        <dbReference type="RuleBase" id="RU000363"/>
    </source>
</evidence>
<accession>A0A914B557</accession>
<comment type="similarity">
    <text evidence="1">Belongs to the short-chain dehydrogenases/reductases (SDR) family.</text>
</comment>
<evidence type="ECO:0000313" key="2">
    <source>
        <dbReference type="EnsemblMetazoa" id="XP_038070945.1"/>
    </source>
</evidence>
<organism evidence="2 3">
    <name type="scientific">Patiria miniata</name>
    <name type="common">Bat star</name>
    <name type="synonym">Asterina miniata</name>
    <dbReference type="NCBI Taxonomy" id="46514"/>
    <lineage>
        <taxon>Eukaryota</taxon>
        <taxon>Metazoa</taxon>
        <taxon>Echinodermata</taxon>
        <taxon>Eleutherozoa</taxon>
        <taxon>Asterozoa</taxon>
        <taxon>Asteroidea</taxon>
        <taxon>Valvatacea</taxon>
        <taxon>Valvatida</taxon>
        <taxon>Asterinidae</taxon>
        <taxon>Patiria</taxon>
    </lineage>
</organism>
<dbReference type="SUPFAM" id="SSF51735">
    <property type="entry name" value="NAD(P)-binding Rossmann-fold domains"/>
    <property type="match status" value="1"/>
</dbReference>
<reference evidence="2" key="1">
    <citation type="submission" date="2022-11" db="UniProtKB">
        <authorList>
            <consortium name="EnsemblMetazoa"/>
        </authorList>
    </citation>
    <scope>IDENTIFICATION</scope>
</reference>
<dbReference type="Proteomes" id="UP000887568">
    <property type="component" value="Unplaced"/>
</dbReference>
<name>A0A914B557_PATMI</name>
<dbReference type="PRINTS" id="PR00080">
    <property type="entry name" value="SDRFAMILY"/>
</dbReference>
<sequence>MASPVALVQGASRGLGLQFCRSLLRRSPTAHVIATCRNPENAKELLALQNENRNRLDVEKIDLALPRDIQGVAEKVKESGVSKLDLLINCAGVLHPSGRGETSLRDVSIEGLSTTLTTNAVGPLLMAKHFAPLLSKGSGEYGSKAQSKPHAGVIVNISARVGSILDNKGLGGWYSYRMSKAALNMATKNLSIELARGRSPVICVSVHPGTVNTDLSRPYHKSVPKDKIFTAEYSVECILKLVDGLTMEDTGKFLAWDGEPIPF</sequence>
<dbReference type="PRINTS" id="PR00081">
    <property type="entry name" value="GDHRDH"/>
</dbReference>
<dbReference type="EnsemblMetazoa" id="XM_038215017.1">
    <property type="protein sequence ID" value="XP_038070945.1"/>
    <property type="gene ID" value="LOC119739892"/>
</dbReference>
<dbReference type="AlphaFoldDB" id="A0A914B557"/>
<dbReference type="GO" id="GO:0005737">
    <property type="term" value="C:cytoplasm"/>
    <property type="evidence" value="ECO:0007669"/>
    <property type="project" value="TreeGrafter"/>
</dbReference>
<dbReference type="Pfam" id="PF00106">
    <property type="entry name" value="adh_short"/>
    <property type="match status" value="1"/>
</dbReference>
<dbReference type="PANTHER" id="PTHR43544">
    <property type="entry name" value="SHORT-CHAIN DEHYDROGENASE/REDUCTASE"/>
    <property type="match status" value="1"/>
</dbReference>
<evidence type="ECO:0000313" key="3">
    <source>
        <dbReference type="Proteomes" id="UP000887568"/>
    </source>
</evidence>
<protein>
    <submittedName>
        <fullName evidence="2">Uncharacterized protein</fullName>
    </submittedName>
</protein>
<dbReference type="PANTHER" id="PTHR43544:SF12">
    <property type="entry name" value="NAD(P)-BINDING ROSSMANN-FOLD SUPERFAMILY PROTEIN"/>
    <property type="match status" value="1"/>
</dbReference>
<dbReference type="OMA" id="HRNVPKD"/>
<dbReference type="Gene3D" id="3.40.50.720">
    <property type="entry name" value="NAD(P)-binding Rossmann-like Domain"/>
    <property type="match status" value="1"/>
</dbReference>
<dbReference type="InterPro" id="IPR051468">
    <property type="entry name" value="Fungal_SecMetab_SDRs"/>
</dbReference>
<dbReference type="OrthoDB" id="5296at2759"/>
<dbReference type="CDD" id="cd05325">
    <property type="entry name" value="carb_red_sniffer_like_SDR_c"/>
    <property type="match status" value="1"/>
</dbReference>
<dbReference type="InterPro" id="IPR002347">
    <property type="entry name" value="SDR_fam"/>
</dbReference>
<dbReference type="InterPro" id="IPR036291">
    <property type="entry name" value="NAD(P)-bd_dom_sf"/>
</dbReference>
<dbReference type="RefSeq" id="XP_038070945.1">
    <property type="nucleotide sequence ID" value="XM_038215017.1"/>
</dbReference>
<dbReference type="GeneID" id="119739892"/>